<evidence type="ECO:0000313" key="2">
    <source>
        <dbReference type="Proteomes" id="UP000178449"/>
    </source>
</evidence>
<dbReference type="NCBIfam" id="TIGR01683">
    <property type="entry name" value="thiS"/>
    <property type="match status" value="1"/>
</dbReference>
<dbReference type="InterPro" id="IPR010035">
    <property type="entry name" value="Thi_S"/>
</dbReference>
<dbReference type="STRING" id="1817772.A2527_13970"/>
<reference evidence="1 2" key="1">
    <citation type="journal article" date="2016" name="Nat. Commun.">
        <title>Thousands of microbial genomes shed light on interconnected biogeochemical processes in an aquifer system.</title>
        <authorList>
            <person name="Anantharaman K."/>
            <person name="Brown C.T."/>
            <person name="Hug L.A."/>
            <person name="Sharon I."/>
            <person name="Castelle C.J."/>
            <person name="Probst A.J."/>
            <person name="Thomas B.C."/>
            <person name="Singh A."/>
            <person name="Wilkins M.J."/>
            <person name="Karaoz U."/>
            <person name="Brodie E.L."/>
            <person name="Williams K.H."/>
            <person name="Hubbard S.S."/>
            <person name="Banfield J.F."/>
        </authorList>
    </citation>
    <scope>NUCLEOTIDE SEQUENCE [LARGE SCALE GENOMIC DNA]</scope>
</reference>
<dbReference type="Gene3D" id="3.10.20.30">
    <property type="match status" value="1"/>
</dbReference>
<dbReference type="PANTHER" id="PTHR34472">
    <property type="entry name" value="SULFUR CARRIER PROTEIN THIS"/>
    <property type="match status" value="1"/>
</dbReference>
<name>A0A1F6G4J3_9PROT</name>
<protein>
    <submittedName>
        <fullName evidence="1">Thiamine biosynthesis protein ThiS</fullName>
    </submittedName>
</protein>
<dbReference type="PANTHER" id="PTHR34472:SF1">
    <property type="entry name" value="SULFUR CARRIER PROTEIN THIS"/>
    <property type="match status" value="1"/>
</dbReference>
<dbReference type="SUPFAM" id="SSF54285">
    <property type="entry name" value="MoaD/ThiS"/>
    <property type="match status" value="1"/>
</dbReference>
<dbReference type="InterPro" id="IPR012675">
    <property type="entry name" value="Beta-grasp_dom_sf"/>
</dbReference>
<dbReference type="EMBL" id="MFNE01000053">
    <property type="protein sequence ID" value="OGG93039.1"/>
    <property type="molecule type" value="Genomic_DNA"/>
</dbReference>
<dbReference type="Proteomes" id="UP000178449">
    <property type="component" value="Unassembled WGS sequence"/>
</dbReference>
<comment type="caution">
    <text evidence="1">The sequence shown here is derived from an EMBL/GenBank/DDBJ whole genome shotgun (WGS) entry which is preliminary data.</text>
</comment>
<proteinExistence type="predicted"/>
<sequence>MQIWLNQRETPFVGENLNELIDQLGAGAKRGIAIAVNDEVVPKEEWPRFQLAEGDQVLIIEPTQGG</sequence>
<gene>
    <name evidence="1" type="ORF">A2527_13970</name>
</gene>
<organism evidence="1 2">
    <name type="scientific">Candidatus Lambdaproteobacteria bacterium RIFOXYD2_FULL_50_16</name>
    <dbReference type="NCBI Taxonomy" id="1817772"/>
    <lineage>
        <taxon>Bacteria</taxon>
        <taxon>Pseudomonadati</taxon>
        <taxon>Pseudomonadota</taxon>
        <taxon>Candidatus Lambdaproteobacteria</taxon>
    </lineage>
</organism>
<evidence type="ECO:0000313" key="1">
    <source>
        <dbReference type="EMBL" id="OGG93039.1"/>
    </source>
</evidence>
<accession>A0A1F6G4J3</accession>
<dbReference type="Pfam" id="PF02597">
    <property type="entry name" value="ThiS"/>
    <property type="match status" value="1"/>
</dbReference>
<dbReference type="AlphaFoldDB" id="A0A1F6G4J3"/>
<dbReference type="InterPro" id="IPR003749">
    <property type="entry name" value="ThiS/MoaD-like"/>
</dbReference>
<dbReference type="InterPro" id="IPR016155">
    <property type="entry name" value="Mopterin_synth/thiamin_S_b"/>
</dbReference>
<dbReference type="CDD" id="cd00565">
    <property type="entry name" value="Ubl_ThiS"/>
    <property type="match status" value="1"/>
</dbReference>